<dbReference type="EMBL" id="QEKH01000001">
    <property type="protein sequence ID" value="PVY45927.1"/>
    <property type="molecule type" value="Genomic_DNA"/>
</dbReference>
<keyword evidence="2" id="KW-0175">Coiled coil</keyword>
<keyword evidence="1" id="KW-0802">TPR repeat</keyword>
<evidence type="ECO:0000313" key="4">
    <source>
        <dbReference type="EMBL" id="PVY45927.1"/>
    </source>
</evidence>
<keyword evidence="3" id="KW-0732">Signal</keyword>
<feature type="coiled-coil region" evidence="2">
    <location>
        <begin position="115"/>
        <end position="585"/>
    </location>
</feature>
<feature type="chain" id="PRO_5015787736" description="Tetratricopeptide repeat protein" evidence="3">
    <location>
        <begin position="20"/>
        <end position="940"/>
    </location>
</feature>
<dbReference type="GeneID" id="78293659"/>
<dbReference type="SUPFAM" id="SSF48452">
    <property type="entry name" value="TPR-like"/>
    <property type="match status" value="1"/>
</dbReference>
<dbReference type="Gene3D" id="1.25.40.10">
    <property type="entry name" value="Tetratricopeptide repeat domain"/>
    <property type="match status" value="2"/>
</dbReference>
<feature type="signal peptide" evidence="3">
    <location>
        <begin position="1"/>
        <end position="19"/>
    </location>
</feature>
<sequence length="940" mass="104925">MKRFWLLSAALAGSLTLAAADFSPWDAWKNGYTLYEKGEQFRDKGDYLKALNSFEQAKKLYEQLQKNRPDWNQKIITGRIADCDREITAVKRLVGDSELTSPAASAPTGADFAEQQSLRRELEQYKQKLSEIIVENDDLRRRLARNQASQKEVANLLREQRVMQEKYALLEKRYQDLERQSLEPDQRLTELRNQLIEEKLNAELTAKRLKVAETRLQKLDQDAVELYRARSKAEAAAKEREADATRLERELAELRRFQANAAGERSALQNRLDQANLQLKEQQAQIGSQENDLQNLRRQLQDTLKNGGDSVTLNAQLLDENRKLRESLTELQGAAATSQEQNTQLQNKQRDLQLELVQVRDLLQRLEATRTRLEAEKGELLKTLEREKGGAELASVELKNQRERIARLESDIQTWSDRCNRLEKRLAERKQEDYDAIAASDAAKRKLSTEISLLKGQIAELTVNKQDMETASAKLKKEFDATHETLLKTQAARLHLEGRLKKLETETAGHQKLQADFKALQVNFNALQAENSANKKLAAQLASAQKQLTALQTRLADFDKTRQALARQQRENQALAEAKLKLEAELAARPVIRQAAEPEVAVPPRIVTAKGNPAELVAAGQKAEQEESTDLAIWNYRTALELDPSNAAAASRLGMIHLKREEFNRALPLLDIARRATPDDPELTAAAAAALNGQEKYGNALALLEPLRKKYPDDLRLLLPFAKAQAGSGQLKIAGELYRQAEKLAPASPLPKLELARLYLQGDKPDEAAAARLYQAARKLGAGPDLELEPRLGKLIDENRQVTEFMTSAAQEAARNNDWSSAAWYFKQLLERDRNSAENAVRLAFAQYKSGQLPAALETLSMNTASPDGLLLAALLRFRSDDFEGAATAAAEAVKQNGGKPVKASPQVAAEAKQLLAGSDAKRSVLAQKAAAAIRAAIQK</sequence>
<proteinExistence type="predicted"/>
<organism evidence="4 5">
    <name type="scientific">Victivallis vadensis</name>
    <dbReference type="NCBI Taxonomy" id="172901"/>
    <lineage>
        <taxon>Bacteria</taxon>
        <taxon>Pseudomonadati</taxon>
        <taxon>Lentisphaerota</taxon>
        <taxon>Lentisphaeria</taxon>
        <taxon>Victivallales</taxon>
        <taxon>Victivallaceae</taxon>
        <taxon>Victivallis</taxon>
    </lineage>
</organism>
<name>A0A2U1BBH7_9BACT</name>
<accession>A0A2U1BBH7</accession>
<evidence type="ECO:0008006" key="6">
    <source>
        <dbReference type="Google" id="ProtNLM"/>
    </source>
</evidence>
<dbReference type="SMART" id="SM00028">
    <property type="entry name" value="TPR"/>
    <property type="match status" value="5"/>
</dbReference>
<dbReference type="Gene3D" id="1.10.287.1490">
    <property type="match status" value="1"/>
</dbReference>
<evidence type="ECO:0000256" key="2">
    <source>
        <dbReference type="SAM" id="Coils"/>
    </source>
</evidence>
<keyword evidence="5" id="KW-1185">Reference proteome</keyword>
<evidence type="ECO:0000313" key="5">
    <source>
        <dbReference type="Proteomes" id="UP000245959"/>
    </source>
</evidence>
<evidence type="ECO:0000256" key="1">
    <source>
        <dbReference type="PROSITE-ProRule" id="PRU00339"/>
    </source>
</evidence>
<reference evidence="4 5" key="1">
    <citation type="submission" date="2018-04" db="EMBL/GenBank/DDBJ databases">
        <title>Genomic Encyclopedia of Type Strains, Phase IV (KMG-IV): sequencing the most valuable type-strain genomes for metagenomic binning, comparative biology and taxonomic classification.</title>
        <authorList>
            <person name="Goeker M."/>
        </authorList>
    </citation>
    <scope>NUCLEOTIDE SEQUENCE [LARGE SCALE GENOMIC DNA]</scope>
    <source>
        <strain evidence="4 5">DSM 14823</strain>
    </source>
</reference>
<comment type="caution">
    <text evidence="4">The sequence shown here is derived from an EMBL/GenBank/DDBJ whole genome shotgun (WGS) entry which is preliminary data.</text>
</comment>
<feature type="repeat" description="TPR" evidence="1">
    <location>
        <begin position="647"/>
        <end position="680"/>
    </location>
</feature>
<dbReference type="InterPro" id="IPR019734">
    <property type="entry name" value="TPR_rpt"/>
</dbReference>
<protein>
    <recommendedName>
        <fullName evidence="6">Tetratricopeptide repeat protein</fullName>
    </recommendedName>
</protein>
<dbReference type="AlphaFoldDB" id="A0A2U1BBH7"/>
<dbReference type="PROSITE" id="PS50005">
    <property type="entry name" value="TPR"/>
    <property type="match status" value="1"/>
</dbReference>
<dbReference type="OrthoDB" id="478269at2"/>
<evidence type="ECO:0000256" key="3">
    <source>
        <dbReference type="SAM" id="SignalP"/>
    </source>
</evidence>
<dbReference type="Proteomes" id="UP000245959">
    <property type="component" value="Unassembled WGS sequence"/>
</dbReference>
<dbReference type="RefSeq" id="WP_116882323.1">
    <property type="nucleotide sequence ID" value="NZ_CABMMC010000017.1"/>
</dbReference>
<feature type="coiled-coil region" evidence="2">
    <location>
        <begin position="47"/>
        <end position="74"/>
    </location>
</feature>
<dbReference type="InterPro" id="IPR011990">
    <property type="entry name" value="TPR-like_helical_dom_sf"/>
</dbReference>
<gene>
    <name evidence="4" type="ORF">C8D82_101124</name>
</gene>